<dbReference type="EMBL" id="BSOR01000001">
    <property type="protein sequence ID" value="GLR62612.1"/>
    <property type="molecule type" value="Genomic_DNA"/>
</dbReference>
<dbReference type="SUPFAM" id="SSF109604">
    <property type="entry name" value="HD-domain/PDEase-like"/>
    <property type="match status" value="1"/>
</dbReference>
<dbReference type="PANTHER" id="PTHR43155:SF2">
    <property type="entry name" value="CYCLIC DI-GMP PHOSPHODIESTERASE PA4108"/>
    <property type="match status" value="1"/>
</dbReference>
<organism evidence="2 3">
    <name type="scientific">Marinospirillum insulare</name>
    <dbReference type="NCBI Taxonomy" id="217169"/>
    <lineage>
        <taxon>Bacteria</taxon>
        <taxon>Pseudomonadati</taxon>
        <taxon>Pseudomonadota</taxon>
        <taxon>Gammaproteobacteria</taxon>
        <taxon>Oceanospirillales</taxon>
        <taxon>Oceanospirillaceae</taxon>
        <taxon>Marinospirillum</taxon>
    </lineage>
</organism>
<dbReference type="InterPro" id="IPR003607">
    <property type="entry name" value="HD/PDEase_dom"/>
</dbReference>
<feature type="domain" description="HD-GYP" evidence="1">
    <location>
        <begin position="122"/>
        <end position="317"/>
    </location>
</feature>
<evidence type="ECO:0000313" key="3">
    <source>
        <dbReference type="Proteomes" id="UP001156682"/>
    </source>
</evidence>
<reference evidence="3" key="1">
    <citation type="journal article" date="2019" name="Int. J. Syst. Evol. Microbiol.">
        <title>The Global Catalogue of Microorganisms (GCM) 10K type strain sequencing project: providing services to taxonomists for standard genome sequencing and annotation.</title>
        <authorList>
            <consortium name="The Broad Institute Genomics Platform"/>
            <consortium name="The Broad Institute Genome Sequencing Center for Infectious Disease"/>
            <person name="Wu L."/>
            <person name="Ma J."/>
        </authorList>
    </citation>
    <scope>NUCLEOTIDE SEQUENCE [LARGE SCALE GENOMIC DNA]</scope>
    <source>
        <strain evidence="3">NBRC 100033</strain>
    </source>
</reference>
<dbReference type="Gene3D" id="1.10.3210.10">
    <property type="entry name" value="Hypothetical protein af1432"/>
    <property type="match status" value="1"/>
</dbReference>
<name>A0ABQ5ZT61_9GAMM</name>
<evidence type="ECO:0000313" key="2">
    <source>
        <dbReference type="EMBL" id="GLR62612.1"/>
    </source>
</evidence>
<protein>
    <submittedName>
        <fullName evidence="2">Metal dependent phosphohydrolase</fullName>
    </submittedName>
</protein>
<keyword evidence="3" id="KW-1185">Reference proteome</keyword>
<dbReference type="Pfam" id="PF13487">
    <property type="entry name" value="HD_5"/>
    <property type="match status" value="1"/>
</dbReference>
<evidence type="ECO:0000259" key="1">
    <source>
        <dbReference type="PROSITE" id="PS51832"/>
    </source>
</evidence>
<dbReference type="InterPro" id="IPR037522">
    <property type="entry name" value="HD_GYP_dom"/>
</dbReference>
<dbReference type="Proteomes" id="UP001156682">
    <property type="component" value="Unassembled WGS sequence"/>
</dbReference>
<proteinExistence type="predicted"/>
<dbReference type="CDD" id="cd00077">
    <property type="entry name" value="HDc"/>
    <property type="match status" value="1"/>
</dbReference>
<sequence length="404" mass="46255">MLKVKQDDLVVGKPTPYKICDSDGQELVEKGTLIQSDMYKKLLEQVGYFSKEIRKIKLAHFPKHKKVKQPFVFKGRVNPFAEFDDLCVQLETLFNEMEFSRIQPEGRVERKVYDIAAHIQGLVNYDADALMGAVHLSDRFEYHVHHPMQIAILTELILERLQVTQDVRISTLAAALTSNLAMNPYQKALNQQKTPLTDQQRKLVNNHPLLSARQLEEAGVENELWLQLVEQHHEKLDGSGYPMQLEGEEIRREALILALADVYSAMITPRVYRGPIKLTESLRDLFTQRGSKFDDKLTRLFINELGLYPPGIYVRLENGELAVVVGRTSDFKVPMVASIRKSDGNMHSSPRRHSTKEPGFAVKYVCDPTERVRVDPSQLWGFEALRVNIKVDLSSVDEFMRGLR</sequence>
<gene>
    <name evidence="2" type="ORF">GCM10007878_00470</name>
</gene>
<dbReference type="PANTHER" id="PTHR43155">
    <property type="entry name" value="CYCLIC DI-GMP PHOSPHODIESTERASE PA4108-RELATED"/>
    <property type="match status" value="1"/>
</dbReference>
<dbReference type="PROSITE" id="PS51832">
    <property type="entry name" value="HD_GYP"/>
    <property type="match status" value="1"/>
</dbReference>
<accession>A0ABQ5ZT61</accession>
<comment type="caution">
    <text evidence="2">The sequence shown here is derived from an EMBL/GenBank/DDBJ whole genome shotgun (WGS) entry which is preliminary data.</text>
</comment>